<evidence type="ECO:0000256" key="8">
    <source>
        <dbReference type="HAMAP-Rule" id="MF_00197"/>
    </source>
</evidence>
<dbReference type="GO" id="GO:0009089">
    <property type="term" value="P:lysine biosynthetic process via diaminopimelate"/>
    <property type="evidence" value="ECO:0007669"/>
    <property type="project" value="UniProtKB-UniRule"/>
</dbReference>
<evidence type="ECO:0000256" key="3">
    <source>
        <dbReference type="ARBA" id="ARBA00013080"/>
    </source>
</evidence>
<feature type="binding site" evidence="8">
    <location>
        <begin position="209"/>
        <end position="210"/>
    </location>
    <ligand>
        <name>substrate</name>
    </ligand>
</feature>
<evidence type="ECO:0000256" key="1">
    <source>
        <dbReference type="ARBA" id="ARBA00005196"/>
    </source>
</evidence>
<dbReference type="EC" id="5.1.1.7" evidence="3 8"/>
<dbReference type="GO" id="GO:0008837">
    <property type="term" value="F:diaminopimelate epimerase activity"/>
    <property type="evidence" value="ECO:0007669"/>
    <property type="project" value="UniProtKB-UniRule"/>
</dbReference>
<comment type="subunit">
    <text evidence="8">Homodimer.</text>
</comment>
<comment type="function">
    <text evidence="8">Catalyzes the stereoinversion of LL-2,6-diaminopimelate (L,L-DAP) to meso-diaminopimelate (meso-DAP), a precursor of L-lysine and an essential component of the bacterial peptidoglycan.</text>
</comment>
<dbReference type="PANTHER" id="PTHR31689">
    <property type="entry name" value="DIAMINOPIMELATE EPIMERASE, CHLOROPLASTIC"/>
    <property type="match status" value="1"/>
</dbReference>
<dbReference type="GO" id="GO:0005829">
    <property type="term" value="C:cytosol"/>
    <property type="evidence" value="ECO:0007669"/>
    <property type="project" value="TreeGrafter"/>
</dbReference>
<dbReference type="Pfam" id="PF01678">
    <property type="entry name" value="DAP_epimerase"/>
    <property type="match status" value="2"/>
</dbReference>
<keyword evidence="11" id="KW-1185">Reference proteome</keyword>
<sequence>MTFVKGHGTENDFVLLPDPRGELELTAELARTLSDRRSGIGADGVIRVAPSPEHPDRFLMDYRNSDGSPAEMCGNGARVFARFLVDAGYQPAGTFTFDVRGGERVATVDGDGDVSVGLDVVTLGPDGPVAVVAGREHRGRAVNVGNPHLVTVLGPDDPELADLDLAEPPSFSASDFPDGVNIEFVSVIDDDRVRMRVYERGAGETRSCGTGTAAVAAVQLARTGRRVGTVTVDVPGGTVHVTIDDDGRATLRGPAVLVYSGTLNPAVLAG</sequence>
<feature type="binding site" evidence="8">
    <location>
        <begin position="199"/>
        <end position="200"/>
    </location>
    <ligand>
        <name>substrate</name>
    </ligand>
</feature>
<feature type="binding site" evidence="8">
    <location>
        <position position="181"/>
    </location>
    <ligand>
        <name>substrate</name>
    </ligand>
</feature>
<dbReference type="InterPro" id="IPR001653">
    <property type="entry name" value="DAP_epimerase_DapF"/>
</dbReference>
<dbReference type="Gene3D" id="3.10.310.10">
    <property type="entry name" value="Diaminopimelate Epimerase, Chain A, domain 1"/>
    <property type="match status" value="2"/>
</dbReference>
<evidence type="ECO:0000256" key="7">
    <source>
        <dbReference type="ARBA" id="ARBA00051712"/>
    </source>
</evidence>
<evidence type="ECO:0000313" key="11">
    <source>
        <dbReference type="Proteomes" id="UP000562984"/>
    </source>
</evidence>
<feature type="site" description="Could be important to modulate the pK values of the two catalytic cysteine residues" evidence="8">
    <location>
        <position position="148"/>
    </location>
</feature>
<evidence type="ECO:0000256" key="5">
    <source>
        <dbReference type="ARBA" id="ARBA00023154"/>
    </source>
</evidence>
<evidence type="ECO:0000313" key="10">
    <source>
        <dbReference type="EMBL" id="NNG36082.1"/>
    </source>
</evidence>
<keyword evidence="8" id="KW-0963">Cytoplasm</keyword>
<feature type="binding site" evidence="8">
    <location>
        <begin position="74"/>
        <end position="75"/>
    </location>
    <ligand>
        <name>substrate</name>
    </ligand>
</feature>
<dbReference type="InterPro" id="IPR018510">
    <property type="entry name" value="DAP_epimerase_AS"/>
</dbReference>
<dbReference type="PROSITE" id="PS01326">
    <property type="entry name" value="DAP_EPIMERASE"/>
    <property type="match status" value="1"/>
</dbReference>
<evidence type="ECO:0000256" key="2">
    <source>
        <dbReference type="ARBA" id="ARBA00010219"/>
    </source>
</evidence>
<dbReference type="UniPathway" id="UPA00034">
    <property type="reaction ID" value="UER00025"/>
</dbReference>
<feature type="active site" description="Proton donor" evidence="8">
    <location>
        <position position="73"/>
    </location>
</feature>
<comment type="caution">
    <text evidence="8">Lacks conserved residue(s) required for the propagation of feature annotation.</text>
</comment>
<proteinExistence type="inferred from homology"/>
<feature type="binding site" evidence="8">
    <location>
        <position position="146"/>
    </location>
    <ligand>
        <name>substrate</name>
    </ligand>
</feature>
<keyword evidence="4 8" id="KW-0028">Amino-acid biosynthesis</keyword>
<gene>
    <name evidence="8" type="primary">dapF</name>
    <name evidence="10" type="ORF">HKD39_10215</name>
</gene>
<comment type="caution">
    <text evidence="10">The sequence shown here is derived from an EMBL/GenBank/DDBJ whole genome shotgun (WGS) entry which is preliminary data.</text>
</comment>
<dbReference type="NCBIfam" id="TIGR00652">
    <property type="entry name" value="DapF"/>
    <property type="match status" value="1"/>
</dbReference>
<evidence type="ECO:0000256" key="6">
    <source>
        <dbReference type="ARBA" id="ARBA00023235"/>
    </source>
</evidence>
<keyword evidence="6 8" id="KW-0413">Isomerase</keyword>
<dbReference type="AlphaFoldDB" id="A0A849AGW0"/>
<evidence type="ECO:0000256" key="9">
    <source>
        <dbReference type="PROSITE-ProRule" id="PRU10125"/>
    </source>
</evidence>
<feature type="binding site" evidence="8">
    <location>
        <position position="64"/>
    </location>
    <ligand>
        <name>substrate</name>
    </ligand>
</feature>
<protein>
    <recommendedName>
        <fullName evidence="3 8">Diaminopimelate epimerase</fullName>
        <shortName evidence="8">DAP epimerase</shortName>
        <ecNumber evidence="3 8">5.1.1.7</ecNumber>
    </recommendedName>
    <alternativeName>
        <fullName evidence="8">PLP-independent amino acid racemase</fullName>
    </alternativeName>
</protein>
<feature type="binding site" evidence="8">
    <location>
        <position position="11"/>
    </location>
    <ligand>
        <name>substrate</name>
    </ligand>
</feature>
<dbReference type="HAMAP" id="MF_00197">
    <property type="entry name" value="DAP_epimerase"/>
    <property type="match status" value="1"/>
</dbReference>
<comment type="subcellular location">
    <subcellularLocation>
        <location evidence="8">Cytoplasm</location>
    </subcellularLocation>
</comment>
<feature type="active site" evidence="9">
    <location>
        <position position="73"/>
    </location>
</feature>
<accession>A0A849AGW0</accession>
<comment type="pathway">
    <text evidence="1 8">Amino-acid biosynthesis; L-lysine biosynthesis via DAP pathway; DL-2,6-diaminopimelate from LL-2,6-diaminopimelate: step 1/1.</text>
</comment>
<feature type="site" description="Could be important to modulate the pK values of the two catalytic cysteine residues" evidence="8">
    <location>
        <position position="199"/>
    </location>
</feature>
<keyword evidence="5 8" id="KW-0457">Lysine biosynthesis</keyword>
<name>A0A849AGW0_9ACTN</name>
<evidence type="ECO:0000256" key="4">
    <source>
        <dbReference type="ARBA" id="ARBA00022605"/>
    </source>
</evidence>
<organism evidence="10 11">
    <name type="scientific">Nakamurella aerolata</name>
    <dbReference type="NCBI Taxonomy" id="1656892"/>
    <lineage>
        <taxon>Bacteria</taxon>
        <taxon>Bacillati</taxon>
        <taxon>Actinomycetota</taxon>
        <taxon>Actinomycetes</taxon>
        <taxon>Nakamurellales</taxon>
        <taxon>Nakamurellaceae</taxon>
        <taxon>Nakamurella</taxon>
    </lineage>
</organism>
<dbReference type="PANTHER" id="PTHR31689:SF0">
    <property type="entry name" value="DIAMINOPIMELATE EPIMERASE"/>
    <property type="match status" value="1"/>
</dbReference>
<reference evidence="10 11" key="1">
    <citation type="submission" date="2020-05" db="EMBL/GenBank/DDBJ databases">
        <title>Nakamurella sp. DB0629 isolated from air conditioner.</title>
        <authorList>
            <person name="Kim D.H."/>
            <person name="Kim D.-U."/>
        </authorList>
    </citation>
    <scope>NUCLEOTIDE SEQUENCE [LARGE SCALE GENOMIC DNA]</scope>
    <source>
        <strain evidence="10 11">DB0629</strain>
    </source>
</reference>
<feature type="active site" description="Proton acceptor" evidence="8">
    <location>
        <position position="208"/>
    </location>
</feature>
<dbReference type="SUPFAM" id="SSF54506">
    <property type="entry name" value="Diaminopimelate epimerase-like"/>
    <property type="match status" value="2"/>
</dbReference>
<dbReference type="Proteomes" id="UP000562984">
    <property type="component" value="Unassembled WGS sequence"/>
</dbReference>
<dbReference type="EMBL" id="JABEND010000005">
    <property type="protein sequence ID" value="NNG36082.1"/>
    <property type="molecule type" value="Genomic_DNA"/>
</dbReference>
<comment type="catalytic activity">
    <reaction evidence="7 8">
        <text>(2S,6S)-2,6-diaminopimelate = meso-2,6-diaminopimelate</text>
        <dbReference type="Rhea" id="RHEA:15393"/>
        <dbReference type="ChEBI" id="CHEBI:57609"/>
        <dbReference type="ChEBI" id="CHEBI:57791"/>
        <dbReference type="EC" id="5.1.1.7"/>
    </reaction>
</comment>
<comment type="similarity">
    <text evidence="2 8">Belongs to the diaminopimelate epimerase family.</text>
</comment>